<dbReference type="VEuPathDB" id="FungiDB:VP01_1268g2"/>
<protein>
    <submittedName>
        <fullName evidence="2">Uncharacterized protein</fullName>
    </submittedName>
</protein>
<evidence type="ECO:0000313" key="2">
    <source>
        <dbReference type="EMBL" id="KNZ62448.1"/>
    </source>
</evidence>
<keyword evidence="1" id="KW-0812">Transmembrane</keyword>
<proteinExistence type="predicted"/>
<feature type="transmembrane region" description="Helical" evidence="1">
    <location>
        <begin position="12"/>
        <end position="37"/>
    </location>
</feature>
<reference evidence="2 3" key="1">
    <citation type="submission" date="2015-08" db="EMBL/GenBank/DDBJ databases">
        <title>Next Generation Sequencing and Analysis of the Genome of Puccinia sorghi L Schw, the Causal Agent of Maize Common Rust.</title>
        <authorList>
            <person name="Rochi L."/>
            <person name="Burguener G."/>
            <person name="Darino M."/>
            <person name="Turjanski A."/>
            <person name="Kreff E."/>
            <person name="Dieguez M.J."/>
            <person name="Sacco F."/>
        </authorList>
    </citation>
    <scope>NUCLEOTIDE SEQUENCE [LARGE SCALE GENOMIC DNA]</scope>
    <source>
        <strain evidence="2 3">RO10H11247</strain>
    </source>
</reference>
<gene>
    <name evidence="2" type="ORF">VP01_1268g2</name>
</gene>
<keyword evidence="1" id="KW-0472">Membrane</keyword>
<sequence length="322" mass="35762">MRKEKVVFFKSRIIFFLCFTVVVMLLPLCAYIHHIFIIYMCVCAHCKYVHYYCLIFFSAGTLIHSIEYVWVSAHCDQPSHRLFAPIGANHGEVCFGLHTFGEFESSGSCQAGGGMLLDLIGIAVDHNTCVGVGWFPPPKTVWNLNLARLDEAIQAERQCSTILIPTSPPMPISGAPHKYLFHKFLNSENPGGFQALVYDSKFDWPFTLWFHCGKLLDRETVNVLHLTLRSPTHKSPPLLLPLSSHTPNPHRFPLPAAPPQFDHPCVHLTPQAPRCATSGPPGAPCFAPAAPSGTTLVHPIFLQCTLEPLKPNPPLLLPVMIL</sequence>
<accession>A0A0L6VNZ6</accession>
<dbReference type="EMBL" id="LAVV01002987">
    <property type="protein sequence ID" value="KNZ62448.1"/>
    <property type="molecule type" value="Genomic_DNA"/>
</dbReference>
<dbReference type="AlphaFoldDB" id="A0A0L6VNZ6"/>
<evidence type="ECO:0000256" key="1">
    <source>
        <dbReference type="SAM" id="Phobius"/>
    </source>
</evidence>
<name>A0A0L6VNZ6_9BASI</name>
<keyword evidence="3" id="KW-1185">Reference proteome</keyword>
<evidence type="ECO:0000313" key="3">
    <source>
        <dbReference type="Proteomes" id="UP000037035"/>
    </source>
</evidence>
<dbReference type="Proteomes" id="UP000037035">
    <property type="component" value="Unassembled WGS sequence"/>
</dbReference>
<keyword evidence="1" id="KW-1133">Transmembrane helix</keyword>
<organism evidence="2 3">
    <name type="scientific">Puccinia sorghi</name>
    <dbReference type="NCBI Taxonomy" id="27349"/>
    <lineage>
        <taxon>Eukaryota</taxon>
        <taxon>Fungi</taxon>
        <taxon>Dikarya</taxon>
        <taxon>Basidiomycota</taxon>
        <taxon>Pucciniomycotina</taxon>
        <taxon>Pucciniomycetes</taxon>
        <taxon>Pucciniales</taxon>
        <taxon>Pucciniaceae</taxon>
        <taxon>Puccinia</taxon>
    </lineage>
</organism>
<comment type="caution">
    <text evidence="2">The sequence shown here is derived from an EMBL/GenBank/DDBJ whole genome shotgun (WGS) entry which is preliminary data.</text>
</comment>